<evidence type="ECO:0000256" key="4">
    <source>
        <dbReference type="ARBA" id="ARBA00022723"/>
    </source>
</evidence>
<dbReference type="AlphaFoldDB" id="A0A1F2P7Z9"/>
<feature type="transmembrane region" description="Helical" evidence="9">
    <location>
        <begin position="20"/>
        <end position="38"/>
    </location>
</feature>
<dbReference type="InterPro" id="IPR006626">
    <property type="entry name" value="PbH1"/>
</dbReference>
<protein>
    <recommendedName>
        <fullName evidence="10">Right handed beta helix domain-containing protein</fullName>
    </recommendedName>
</protein>
<evidence type="ECO:0000256" key="3">
    <source>
        <dbReference type="ARBA" id="ARBA00022525"/>
    </source>
</evidence>
<keyword evidence="4" id="KW-0479">Metal-binding</keyword>
<evidence type="ECO:0000313" key="11">
    <source>
        <dbReference type="EMBL" id="OFV67450.1"/>
    </source>
</evidence>
<gene>
    <name evidence="11" type="ORF">SCAL_001368</name>
</gene>
<evidence type="ECO:0000313" key="12">
    <source>
        <dbReference type="Proteomes" id="UP000186940"/>
    </source>
</evidence>
<dbReference type="InterPro" id="IPR039448">
    <property type="entry name" value="Beta_helix"/>
</dbReference>
<dbReference type="Pfam" id="PF13620">
    <property type="entry name" value="CarboxypepD_reg"/>
    <property type="match status" value="1"/>
</dbReference>
<accession>A0A1F2P7Z9</accession>
<reference evidence="11" key="1">
    <citation type="submission" date="2016-05" db="EMBL/GenBank/DDBJ databases">
        <title>Microbial consortia oxidize butane by reversing methanogenesis.</title>
        <authorList>
            <person name="Laso-Perez R."/>
            <person name="Richter M."/>
            <person name="Wegener G."/>
            <person name="Musat F."/>
        </authorList>
    </citation>
    <scope>NUCLEOTIDE SEQUENCE [LARGE SCALE GENOMIC DNA]</scope>
    <source>
        <strain evidence="11">BOX2</strain>
    </source>
</reference>
<dbReference type="SUPFAM" id="SSF51126">
    <property type="entry name" value="Pectin lyase-like"/>
    <property type="match status" value="1"/>
</dbReference>
<comment type="caution">
    <text evidence="11">The sequence shown here is derived from an EMBL/GenBank/DDBJ whole genome shotgun (WGS) entry which is preliminary data.</text>
</comment>
<dbReference type="InterPro" id="IPR052052">
    <property type="entry name" value="Polysaccharide_Lyase_9"/>
</dbReference>
<keyword evidence="6" id="KW-0106">Calcium</keyword>
<evidence type="ECO:0000256" key="9">
    <source>
        <dbReference type="SAM" id="Phobius"/>
    </source>
</evidence>
<dbReference type="SMART" id="SM00710">
    <property type="entry name" value="PbH1"/>
    <property type="match status" value="7"/>
</dbReference>
<evidence type="ECO:0000256" key="8">
    <source>
        <dbReference type="ARBA" id="ARBA00038263"/>
    </source>
</evidence>
<keyword evidence="7" id="KW-0456">Lyase</keyword>
<dbReference type="InterPro" id="IPR011050">
    <property type="entry name" value="Pectin_lyase_fold/virulence"/>
</dbReference>
<dbReference type="EMBL" id="LYOS01000004">
    <property type="protein sequence ID" value="OFV67450.1"/>
    <property type="molecule type" value="Genomic_DNA"/>
</dbReference>
<evidence type="ECO:0000256" key="1">
    <source>
        <dbReference type="ARBA" id="ARBA00001913"/>
    </source>
</evidence>
<dbReference type="InterPro" id="IPR008969">
    <property type="entry name" value="CarboxyPept-like_regulatory"/>
</dbReference>
<comment type="subcellular location">
    <subcellularLocation>
        <location evidence="2">Secreted</location>
    </subcellularLocation>
</comment>
<evidence type="ECO:0000256" key="6">
    <source>
        <dbReference type="ARBA" id="ARBA00022837"/>
    </source>
</evidence>
<comment type="cofactor">
    <cofactor evidence="1">
        <name>Ca(2+)</name>
        <dbReference type="ChEBI" id="CHEBI:29108"/>
    </cofactor>
</comment>
<evidence type="ECO:0000256" key="2">
    <source>
        <dbReference type="ARBA" id="ARBA00004613"/>
    </source>
</evidence>
<keyword evidence="9" id="KW-0472">Membrane</keyword>
<dbReference type="PATRIC" id="fig|1838285.3.peg.1390"/>
<dbReference type="PANTHER" id="PTHR40088">
    <property type="entry name" value="PECTATE LYASE (EUROFUNG)"/>
    <property type="match status" value="1"/>
</dbReference>
<evidence type="ECO:0000256" key="7">
    <source>
        <dbReference type="ARBA" id="ARBA00023239"/>
    </source>
</evidence>
<keyword evidence="3" id="KW-0964">Secreted</keyword>
<dbReference type="SUPFAM" id="SSF49464">
    <property type="entry name" value="Carboxypeptidase regulatory domain-like"/>
    <property type="match status" value="1"/>
</dbReference>
<keyword evidence="9" id="KW-1133">Transmembrane helix</keyword>
<keyword evidence="9" id="KW-0812">Transmembrane</keyword>
<dbReference type="Gene3D" id="2.60.40.1120">
    <property type="entry name" value="Carboxypeptidase-like, regulatory domain"/>
    <property type="match status" value="1"/>
</dbReference>
<proteinExistence type="inferred from homology"/>
<dbReference type="GO" id="GO:0016837">
    <property type="term" value="F:carbon-oxygen lyase activity, acting on polysaccharides"/>
    <property type="evidence" value="ECO:0007669"/>
    <property type="project" value="TreeGrafter"/>
</dbReference>
<feature type="domain" description="Right handed beta helix" evidence="10">
    <location>
        <begin position="206"/>
        <end position="333"/>
    </location>
</feature>
<dbReference type="Gene3D" id="2.160.20.10">
    <property type="entry name" value="Single-stranded right-handed beta-helix, Pectin lyase-like"/>
    <property type="match status" value="1"/>
</dbReference>
<keyword evidence="5" id="KW-0732">Signal</keyword>
<sequence>MKARGIKDVGFKETDAQILFVTLVIIYFLLLFAGVGAVEATDYYVATWGNNSSSGNFTHPWQNISYAAQQAVAGDTIYLFDGVWYDEHVVFANSGNDTHPITLTAYNGTPTMDGGDSSVSVGSVLGGYEFINISGIAIRNTTKYEAILVRRSNNIHLKDMTISNTSDIGISFSESTNCSIIDSTIHNTGWNSVMTAGSEDYSTKDIIIKNCTIYNSPNHGLIDIHRYSYGYIEISNNTIYYTPNVAIYIHTGTNRTGGLVIKNNIIHDAWKGIQTEHLWNDIVYTNNTIYNCDERAVLAKGNNVTWKRNLFYNNTAGVQMVGDNITFDDNQVSNYYRIDEGNGTIRNEKNDSFVLQTGYGGNGKIEYADGRIFETVVTWHNGNYTVISPRYWPEKSNYSIVTEGVGEGGVLVSVTVYNMTAVPASDYATVTVNKFNTSLPQGNILVNFTANTTDGNNVVFTVWGLKPNYHYLIKRNDVDYMTEEANSSGYIQFSNSEWSDETFTIEESSTPPSLGNISGTVTTLSFSPIQNATITIVGTGRSADTDGNGNYTIEDVPTGNYTITCTADGYEACSKQVAIVEGDNTVNFELSQVEDSTPPTTTYTISPTPAESGWNNVTPVVVTFFRGDGGSGISYTNYSKISATGPWTTINLTAATGTDAGNVTDVGESKFNITVMDEGVTTLWYYSVDNNSNFETVRNVTIKIDTASCETYDTNGTPGIQKDEVSQAIEDYLGGLISKETAVAVIICYYGLGD</sequence>
<dbReference type="GO" id="GO:0046872">
    <property type="term" value="F:metal ion binding"/>
    <property type="evidence" value="ECO:0007669"/>
    <property type="project" value="UniProtKB-KW"/>
</dbReference>
<name>A0A1F2P7Z9_9EURY</name>
<evidence type="ECO:0000256" key="5">
    <source>
        <dbReference type="ARBA" id="ARBA00022729"/>
    </source>
</evidence>
<keyword evidence="12" id="KW-1185">Reference proteome</keyword>
<comment type="similarity">
    <text evidence="8">Belongs to the polysaccharide lyase 9 family.</text>
</comment>
<dbReference type="InterPro" id="IPR012334">
    <property type="entry name" value="Pectin_lyas_fold"/>
</dbReference>
<dbReference type="Pfam" id="PF13229">
    <property type="entry name" value="Beta_helix"/>
    <property type="match status" value="1"/>
</dbReference>
<evidence type="ECO:0000259" key="10">
    <source>
        <dbReference type="Pfam" id="PF13229"/>
    </source>
</evidence>
<dbReference type="GO" id="GO:0005576">
    <property type="term" value="C:extracellular region"/>
    <property type="evidence" value="ECO:0007669"/>
    <property type="project" value="UniProtKB-SubCell"/>
</dbReference>
<dbReference type="Proteomes" id="UP000186940">
    <property type="component" value="Unassembled WGS sequence"/>
</dbReference>
<organism evidence="11 12">
    <name type="scientific">Candidatus Syntropharchaeum caldarium</name>
    <dbReference type="NCBI Taxonomy" id="1838285"/>
    <lineage>
        <taxon>Archaea</taxon>
        <taxon>Methanobacteriati</taxon>
        <taxon>Methanobacteriota</taxon>
        <taxon>Stenosarchaea group</taxon>
        <taxon>Methanomicrobia</taxon>
        <taxon>Methanosarcinales</taxon>
        <taxon>ANME-2 cluster</taxon>
        <taxon>Candidatus Syntropharchaeum</taxon>
    </lineage>
</organism>
<dbReference type="PANTHER" id="PTHR40088:SF1">
    <property type="entry name" value="PECTATE LYASE PEL9"/>
    <property type="match status" value="1"/>
</dbReference>